<organism evidence="3 4">
    <name type="scientific">Ranitomeya imitator</name>
    <name type="common">mimic poison frog</name>
    <dbReference type="NCBI Taxonomy" id="111125"/>
    <lineage>
        <taxon>Eukaryota</taxon>
        <taxon>Metazoa</taxon>
        <taxon>Chordata</taxon>
        <taxon>Craniata</taxon>
        <taxon>Vertebrata</taxon>
        <taxon>Euteleostomi</taxon>
        <taxon>Amphibia</taxon>
        <taxon>Batrachia</taxon>
        <taxon>Anura</taxon>
        <taxon>Neobatrachia</taxon>
        <taxon>Hyloidea</taxon>
        <taxon>Dendrobatidae</taxon>
        <taxon>Dendrobatinae</taxon>
        <taxon>Ranitomeya</taxon>
    </lineage>
</organism>
<dbReference type="PANTHER" id="PTHR34589">
    <property type="entry name" value="SIMILAR TO RIKEN CDNA 2700081O15"/>
    <property type="match status" value="1"/>
</dbReference>
<feature type="compositionally biased region" description="Acidic residues" evidence="1">
    <location>
        <begin position="63"/>
        <end position="82"/>
    </location>
</feature>
<reference evidence="3" key="1">
    <citation type="submission" date="2023-07" db="EMBL/GenBank/DDBJ databases">
        <authorList>
            <person name="Stuckert A."/>
        </authorList>
    </citation>
    <scope>NUCLEOTIDE SEQUENCE</scope>
</reference>
<evidence type="ECO:0000256" key="1">
    <source>
        <dbReference type="SAM" id="MobiDB-lite"/>
    </source>
</evidence>
<keyword evidence="4" id="KW-1185">Reference proteome</keyword>
<accession>A0ABN9LST2</accession>
<evidence type="ECO:0000259" key="2">
    <source>
        <dbReference type="Pfam" id="PF18658"/>
    </source>
</evidence>
<dbReference type="InterPro" id="IPR052675">
    <property type="entry name" value="ZnF_transloc-Spindlin_int"/>
</dbReference>
<feature type="region of interest" description="Disordered" evidence="1">
    <location>
        <begin position="1"/>
        <end position="268"/>
    </location>
</feature>
<proteinExistence type="predicted"/>
<dbReference type="InterPro" id="IPR040647">
    <property type="entry name" value="SPIN-DOC_Znf-C2H2"/>
</dbReference>
<feature type="domain" description="SPIN-DOC-like zinc-finger" evidence="2">
    <location>
        <begin position="501"/>
        <end position="563"/>
    </location>
</feature>
<name>A0ABN9LST2_9NEOB</name>
<feature type="compositionally biased region" description="Basic and acidic residues" evidence="1">
    <location>
        <begin position="47"/>
        <end position="56"/>
    </location>
</feature>
<dbReference type="Proteomes" id="UP001176940">
    <property type="component" value="Unassembled WGS sequence"/>
</dbReference>
<evidence type="ECO:0000313" key="3">
    <source>
        <dbReference type="EMBL" id="CAJ0949744.1"/>
    </source>
</evidence>
<dbReference type="Pfam" id="PF18658">
    <property type="entry name" value="zf-C2H2_12"/>
    <property type="match status" value="2"/>
</dbReference>
<feature type="compositionally biased region" description="Basic and acidic residues" evidence="1">
    <location>
        <begin position="83"/>
        <end position="121"/>
    </location>
</feature>
<feature type="compositionally biased region" description="Basic and acidic residues" evidence="1">
    <location>
        <begin position="174"/>
        <end position="220"/>
    </location>
</feature>
<feature type="compositionally biased region" description="Basic residues" evidence="1">
    <location>
        <begin position="127"/>
        <end position="143"/>
    </location>
</feature>
<comment type="caution">
    <text evidence="3">The sequence shown here is derived from an EMBL/GenBank/DDBJ whole genome shotgun (WGS) entry which is preliminary data.</text>
</comment>
<sequence length="732" mass="83543">MEEDMDDDKEKLAKKDGKCDTVAQKTAKPGPKSRKLKAKSSANLMEKNIEFGEEKTNNCSTELMEEEERLEMSDMELLEDEESITRDVQRHDKEERDAKDLQRIADEEWKKKSKNLERNMELGKANSSRKRRRQGFLKRKKKPIEKQLLDEQEKDRESALLEEPQISINAQLPEGKKVKAQESNLQEEKERKYEETKLQEEEKRKAKEAHIQEEEKKNTHEVQVQEEENIKPKEAELSEEEKPNAKEIRLLEEEKTREDHQQEEKKTNAKEAHLLEEENGNTMEGQLLDEDMIKIEELDIMEIEELDLDTPKDQEVKLEEEQEVSNEVENVDREITVKLEDHLYADVSMNKTEKTEIVNHVQAEKIQVTAKMGEGGKAQPKVTETRIIKVTPMPQAPTVLGIGLPVIKMKAPTPIIITRVSVLPEHAILQATKPKPSTSTAEISKTYRVIAPKVTPTDSQNQTPSASIDASQSPAGVDPTVWEVSVARANSRNLTLSNMYQTRWRSEYLMDFNGVRGSVVCMYCSSSLTVLKESSIRRHIAQKHAHTGNFTAEEKAAIILDWENKLTEVKKIGVKPNKERSVIGDRGLNIVNVPDCDSVEPEEEESNWAGVLPEGKGASWEFAFGRLQGKVKDPGRYQHDRWKLEFLMDYTPAKDGLICMVCGAILMNPKISTVKMHIQQKHPDTTYLSDQEKAVVMEEWEQKIAAGHRPGGHAHGGNEICIEINALRYKLL</sequence>
<protein>
    <recommendedName>
        <fullName evidence="2">SPIN-DOC-like zinc-finger domain-containing protein</fullName>
    </recommendedName>
</protein>
<evidence type="ECO:0000313" key="4">
    <source>
        <dbReference type="Proteomes" id="UP001176940"/>
    </source>
</evidence>
<dbReference type="PANTHER" id="PTHR34589:SF2">
    <property type="entry name" value="ZINC FINGER TRANSLOCATION-ASSOCIATED PROTEIN"/>
    <property type="match status" value="1"/>
</dbReference>
<feature type="compositionally biased region" description="Basic and acidic residues" evidence="1">
    <location>
        <begin position="144"/>
        <end position="159"/>
    </location>
</feature>
<feature type="domain" description="SPIN-DOC-like zinc-finger" evidence="2">
    <location>
        <begin position="639"/>
        <end position="702"/>
    </location>
</feature>
<gene>
    <name evidence="3" type="ORF">RIMI_LOCUS12724536</name>
</gene>
<feature type="compositionally biased region" description="Basic and acidic residues" evidence="1">
    <location>
        <begin position="8"/>
        <end position="19"/>
    </location>
</feature>
<feature type="compositionally biased region" description="Basic and acidic residues" evidence="1">
    <location>
        <begin position="228"/>
        <end position="268"/>
    </location>
</feature>
<feature type="compositionally biased region" description="Polar residues" evidence="1">
    <location>
        <begin position="456"/>
        <end position="474"/>
    </location>
</feature>
<feature type="region of interest" description="Disordered" evidence="1">
    <location>
        <begin position="453"/>
        <end position="476"/>
    </location>
</feature>
<dbReference type="EMBL" id="CAUEEQ010030562">
    <property type="protein sequence ID" value="CAJ0949744.1"/>
    <property type="molecule type" value="Genomic_DNA"/>
</dbReference>